<comment type="caution">
    <text evidence="12">The sequence shown here is derived from an EMBL/GenBank/DDBJ whole genome shotgun (WGS) entry which is preliminary data.</text>
</comment>
<keyword evidence="13" id="KW-1185">Reference proteome</keyword>
<dbReference type="InterPro" id="IPR037294">
    <property type="entry name" value="ABC_BtuC-like"/>
</dbReference>
<dbReference type="GO" id="GO:0010043">
    <property type="term" value="P:response to zinc ion"/>
    <property type="evidence" value="ECO:0007669"/>
    <property type="project" value="TreeGrafter"/>
</dbReference>
<protein>
    <submittedName>
        <fullName evidence="12">Metal ABC transporter permease</fullName>
    </submittedName>
</protein>
<evidence type="ECO:0000256" key="9">
    <source>
        <dbReference type="SAM" id="MobiDB-lite"/>
    </source>
</evidence>
<dbReference type="GO" id="GO:0055085">
    <property type="term" value="P:transmembrane transport"/>
    <property type="evidence" value="ECO:0007669"/>
    <property type="project" value="InterPro"/>
</dbReference>
<feature type="transmembrane region" description="Helical" evidence="10">
    <location>
        <begin position="194"/>
        <end position="215"/>
    </location>
</feature>
<organism evidence="12 13">
    <name type="scientific">Marinimicrococcus flavescens</name>
    <dbReference type="NCBI Taxonomy" id="3031815"/>
    <lineage>
        <taxon>Bacteria</taxon>
        <taxon>Pseudomonadati</taxon>
        <taxon>Pseudomonadota</taxon>
        <taxon>Alphaproteobacteria</taxon>
        <taxon>Geminicoccales</taxon>
        <taxon>Geminicoccaceae</taxon>
        <taxon>Marinimicrococcus</taxon>
    </lineage>
</organism>
<evidence type="ECO:0000256" key="10">
    <source>
        <dbReference type="SAM" id="Phobius"/>
    </source>
</evidence>
<gene>
    <name evidence="12" type="ORF">PZ740_01070</name>
</gene>
<feature type="transmembrane region" description="Helical" evidence="10">
    <location>
        <begin position="247"/>
        <end position="272"/>
    </location>
</feature>
<keyword evidence="6 10" id="KW-1133">Transmembrane helix</keyword>
<dbReference type="PANTHER" id="PTHR30477">
    <property type="entry name" value="ABC-TRANSPORTER METAL-BINDING PROTEIN"/>
    <property type="match status" value="1"/>
</dbReference>
<dbReference type="GO" id="GO:0046914">
    <property type="term" value="F:transition metal ion binding"/>
    <property type="evidence" value="ECO:0007669"/>
    <property type="project" value="InterPro"/>
</dbReference>
<keyword evidence="5 8" id="KW-0812">Transmembrane</keyword>
<dbReference type="Pfam" id="PF02742">
    <property type="entry name" value="Fe_dep_repr_C"/>
    <property type="match status" value="1"/>
</dbReference>
<dbReference type="EMBL" id="JARGEQ010000006">
    <property type="protein sequence ID" value="MDF1584972.1"/>
    <property type="molecule type" value="Genomic_DNA"/>
</dbReference>
<sequence>MSIGHESGVWPSLGETLHVLTFQGGFNTSVVLVGVTLLGVAAGLVGTFAVLRRRALMSDTLSHATLPGITLAFIVAVMLGASGRSLPVLLAGAALSGILGVLTVQFISRHTRLPEDAAMGAVLSVFFGLGFVMLSYIQTMATGEQGGIGKFIYGQTATMGVTDATVIGIVALGTTLASLLLFKEFRLVCFDPDYATVLGWRISLIDLAMMALVVAVTVVGLRAVGLILVIALVVIPPAAARFWTERLWVMAVVAALLGGLSGYLGAAASALFPRFPAGGIIVLVAGFFFLLSLLFAPARGVLAAGFRQLRLRRDIASQHLLRGLFEAGEAGGGEVVPAAALRSRVHGPAARLALARLTWQGLIARRPDGLRLTPKGREEALRITRNHRLWEQFLMAYADLAPSHVDHSADLVEHVLSSDMVEELERQLKARGRLPRHAGPPPSPHPLASGA</sequence>
<feature type="transmembrane region" description="Helical" evidence="10">
    <location>
        <begin position="278"/>
        <end position="302"/>
    </location>
</feature>
<feature type="transmembrane region" description="Helical" evidence="10">
    <location>
        <begin position="221"/>
        <end position="240"/>
    </location>
</feature>
<evidence type="ECO:0000256" key="3">
    <source>
        <dbReference type="ARBA" id="ARBA00022448"/>
    </source>
</evidence>
<feature type="domain" description="Iron dependent repressor metal binding and dimerisation" evidence="11">
    <location>
        <begin position="373"/>
        <end position="430"/>
    </location>
</feature>
<evidence type="ECO:0000259" key="11">
    <source>
        <dbReference type="Pfam" id="PF02742"/>
    </source>
</evidence>
<evidence type="ECO:0000256" key="4">
    <source>
        <dbReference type="ARBA" id="ARBA00022475"/>
    </source>
</evidence>
<keyword evidence="7 10" id="KW-0472">Membrane</keyword>
<dbReference type="InterPro" id="IPR036388">
    <property type="entry name" value="WH-like_DNA-bd_sf"/>
</dbReference>
<feature type="region of interest" description="Disordered" evidence="9">
    <location>
        <begin position="431"/>
        <end position="451"/>
    </location>
</feature>
<dbReference type="AlphaFoldDB" id="A0AAP3V171"/>
<evidence type="ECO:0000313" key="13">
    <source>
        <dbReference type="Proteomes" id="UP001301140"/>
    </source>
</evidence>
<dbReference type="RefSeq" id="WP_327787380.1">
    <property type="nucleotide sequence ID" value="NZ_JARGEQ010000006.1"/>
</dbReference>
<feature type="transmembrane region" description="Helical" evidence="10">
    <location>
        <begin position="30"/>
        <end position="51"/>
    </location>
</feature>
<comment type="subcellular location">
    <subcellularLocation>
        <location evidence="1 8">Cell membrane</location>
        <topology evidence="1 8">Multi-pass membrane protein</topology>
    </subcellularLocation>
</comment>
<keyword evidence="3 8" id="KW-0813">Transport</keyword>
<evidence type="ECO:0000256" key="1">
    <source>
        <dbReference type="ARBA" id="ARBA00004651"/>
    </source>
</evidence>
<dbReference type="InterPro" id="IPR001367">
    <property type="entry name" value="Fe_dep_repressor"/>
</dbReference>
<dbReference type="InterPro" id="IPR001626">
    <property type="entry name" value="ABC_TroCD"/>
</dbReference>
<dbReference type="Gene3D" id="1.10.3470.10">
    <property type="entry name" value="ABC transporter involved in vitamin B12 uptake, BtuC"/>
    <property type="match status" value="1"/>
</dbReference>
<dbReference type="SMART" id="SM00529">
    <property type="entry name" value="HTH_DTXR"/>
    <property type="match status" value="1"/>
</dbReference>
<feature type="transmembrane region" description="Helical" evidence="10">
    <location>
        <begin position="63"/>
        <end position="82"/>
    </location>
</feature>
<dbReference type="GO" id="GO:0003700">
    <property type="term" value="F:DNA-binding transcription factor activity"/>
    <property type="evidence" value="ECO:0007669"/>
    <property type="project" value="InterPro"/>
</dbReference>
<dbReference type="GO" id="GO:0043190">
    <property type="term" value="C:ATP-binding cassette (ABC) transporter complex"/>
    <property type="evidence" value="ECO:0007669"/>
    <property type="project" value="InterPro"/>
</dbReference>
<evidence type="ECO:0000256" key="7">
    <source>
        <dbReference type="ARBA" id="ARBA00023136"/>
    </source>
</evidence>
<evidence type="ECO:0000256" key="5">
    <source>
        <dbReference type="ARBA" id="ARBA00022692"/>
    </source>
</evidence>
<reference evidence="12 13" key="1">
    <citation type="submission" date="2023-03" db="EMBL/GenBank/DDBJ databases">
        <title>YIM 152171 draft genome.</title>
        <authorList>
            <person name="Yang Z."/>
        </authorList>
    </citation>
    <scope>NUCLEOTIDE SEQUENCE [LARGE SCALE GENOMIC DNA]</scope>
    <source>
        <strain evidence="12 13">YIM 152171</strain>
    </source>
</reference>
<dbReference type="InterPro" id="IPR036421">
    <property type="entry name" value="Fe_dep_repressor_sf"/>
</dbReference>
<evidence type="ECO:0000256" key="6">
    <source>
        <dbReference type="ARBA" id="ARBA00022989"/>
    </source>
</evidence>
<dbReference type="Gene3D" id="1.10.10.10">
    <property type="entry name" value="Winged helix-like DNA-binding domain superfamily/Winged helix DNA-binding domain"/>
    <property type="match status" value="1"/>
</dbReference>
<keyword evidence="4" id="KW-1003">Cell membrane</keyword>
<dbReference type="Proteomes" id="UP001301140">
    <property type="component" value="Unassembled WGS sequence"/>
</dbReference>
<evidence type="ECO:0000256" key="8">
    <source>
        <dbReference type="RuleBase" id="RU003943"/>
    </source>
</evidence>
<dbReference type="Pfam" id="PF00950">
    <property type="entry name" value="ABC-3"/>
    <property type="match status" value="1"/>
</dbReference>
<evidence type="ECO:0000256" key="2">
    <source>
        <dbReference type="ARBA" id="ARBA00008034"/>
    </source>
</evidence>
<evidence type="ECO:0000313" key="12">
    <source>
        <dbReference type="EMBL" id="MDF1584972.1"/>
    </source>
</evidence>
<dbReference type="InterPro" id="IPR022689">
    <property type="entry name" value="Iron_dep_repressor"/>
</dbReference>
<accession>A0AAP3V171</accession>
<feature type="transmembrane region" description="Helical" evidence="10">
    <location>
        <begin position="157"/>
        <end position="182"/>
    </location>
</feature>
<dbReference type="CDD" id="cd06550">
    <property type="entry name" value="TM_ABC_iron-siderophores_like"/>
    <property type="match status" value="1"/>
</dbReference>
<feature type="transmembrane region" description="Helical" evidence="10">
    <location>
        <begin position="88"/>
        <end position="107"/>
    </location>
</feature>
<proteinExistence type="inferred from homology"/>
<name>A0AAP3V171_9PROT</name>
<comment type="similarity">
    <text evidence="2 8">Belongs to the ABC-3 integral membrane protein family.</text>
</comment>
<dbReference type="SUPFAM" id="SSF81345">
    <property type="entry name" value="ABC transporter involved in vitamin B12 uptake, BtuC"/>
    <property type="match status" value="1"/>
</dbReference>
<dbReference type="GO" id="GO:0046983">
    <property type="term" value="F:protein dimerization activity"/>
    <property type="evidence" value="ECO:0007669"/>
    <property type="project" value="InterPro"/>
</dbReference>
<feature type="transmembrane region" description="Helical" evidence="10">
    <location>
        <begin position="119"/>
        <end position="137"/>
    </location>
</feature>
<dbReference type="PANTHER" id="PTHR30477:SF3">
    <property type="entry name" value="METAL TRANSPORT SYSTEM MEMBRANE PROTEIN CT_069-RELATED"/>
    <property type="match status" value="1"/>
</dbReference>
<dbReference type="SUPFAM" id="SSF47979">
    <property type="entry name" value="Iron-dependent repressor protein, dimerization domain"/>
    <property type="match status" value="1"/>
</dbReference>